<dbReference type="Pfam" id="PF00005">
    <property type="entry name" value="ABC_tran"/>
    <property type="match status" value="1"/>
</dbReference>
<evidence type="ECO:0000256" key="2">
    <source>
        <dbReference type="ARBA" id="ARBA00022448"/>
    </source>
</evidence>
<organism evidence="9 10">
    <name type="scientific">Pantoea cypripedii</name>
    <name type="common">Pectobacterium cypripedii</name>
    <name type="synonym">Erwinia cypripedii</name>
    <dbReference type="NCBI Taxonomy" id="55209"/>
    <lineage>
        <taxon>Bacteria</taxon>
        <taxon>Pseudomonadati</taxon>
        <taxon>Pseudomonadota</taxon>
        <taxon>Gammaproteobacteria</taxon>
        <taxon>Enterobacterales</taxon>
        <taxon>Erwiniaceae</taxon>
        <taxon>Pantoea</taxon>
    </lineage>
</organism>
<dbReference type="PANTHER" id="PTHR45772:SF11">
    <property type="entry name" value="HIGH-AFFINITY BRANCHED-CHAIN AMINO ACID TRANSPORT ATP-BINDING PROTEIN LIVG"/>
    <property type="match status" value="1"/>
</dbReference>
<keyword evidence="10" id="KW-1185">Reference proteome</keyword>
<dbReference type="AlphaFoldDB" id="A0A1X1EVR8"/>
<dbReference type="SUPFAM" id="SSF52540">
    <property type="entry name" value="P-loop containing nucleoside triphosphate hydrolases"/>
    <property type="match status" value="1"/>
</dbReference>
<dbReference type="GO" id="GO:0015808">
    <property type="term" value="P:L-alanine transport"/>
    <property type="evidence" value="ECO:0007669"/>
    <property type="project" value="TreeGrafter"/>
</dbReference>
<dbReference type="GO" id="GO:0005524">
    <property type="term" value="F:ATP binding"/>
    <property type="evidence" value="ECO:0007669"/>
    <property type="project" value="UniProtKB-KW"/>
</dbReference>
<keyword evidence="3" id="KW-0547">Nucleotide-binding</keyword>
<protein>
    <recommendedName>
        <fullName evidence="6">High-affinity branched-chain amino acid transport ATP-binding protein LivG</fullName>
    </recommendedName>
    <alternativeName>
        <fullName evidence="7">LIV-I protein G</fullName>
    </alternativeName>
</protein>
<dbReference type="PANTHER" id="PTHR45772">
    <property type="entry name" value="CONSERVED COMPONENT OF ABC TRANSPORTER FOR NATURAL AMINO ACIDS-RELATED"/>
    <property type="match status" value="1"/>
</dbReference>
<dbReference type="Pfam" id="PF12399">
    <property type="entry name" value="BCA_ABC_TP_C"/>
    <property type="match status" value="1"/>
</dbReference>
<dbReference type="GO" id="GO:1903805">
    <property type="term" value="P:L-valine import across plasma membrane"/>
    <property type="evidence" value="ECO:0007669"/>
    <property type="project" value="TreeGrafter"/>
</dbReference>
<sequence>MSDAILQVDNLMMRFGGIKALNDVSLAVERGSVTALIGPNGAGKTTVFNCLTGFYRATGGRITLNARQRSTDVIQVLGQKIHPTDWLHPARLGSRVWYKMFGGAHLVNRAGLARTFQNIRLFREMSVIENLLVAQHMQVNRQLLAGILNTRGYREAENRALDRAFYWLENVDLVGSANRLAGTLSYGQQRRLEIARAMCTRPELICLDEPAAGLNPVETGALSQILHRLRADHRISVLLIEHDMPMVMRISDHIVVLDHGDVIAQGTPQQIRHDPKVIAAYLGAEEESDHG</sequence>
<dbReference type="PROSITE" id="PS00211">
    <property type="entry name" value="ABC_TRANSPORTER_1"/>
    <property type="match status" value="1"/>
</dbReference>
<dbReference type="SMART" id="SM00382">
    <property type="entry name" value="AAA"/>
    <property type="match status" value="1"/>
</dbReference>
<dbReference type="OrthoDB" id="9805514at2"/>
<evidence type="ECO:0000313" key="10">
    <source>
        <dbReference type="Proteomes" id="UP000193749"/>
    </source>
</evidence>
<gene>
    <name evidence="9" type="ORF">HA50_11920</name>
</gene>
<evidence type="ECO:0000256" key="5">
    <source>
        <dbReference type="ARBA" id="ARBA00022970"/>
    </source>
</evidence>
<dbReference type="InterPro" id="IPR027417">
    <property type="entry name" value="P-loop_NTPase"/>
</dbReference>
<dbReference type="GO" id="GO:0005304">
    <property type="term" value="F:L-valine transmembrane transporter activity"/>
    <property type="evidence" value="ECO:0007669"/>
    <property type="project" value="TreeGrafter"/>
</dbReference>
<dbReference type="FunFam" id="3.40.50.300:FF:000317">
    <property type="entry name" value="Amino acid ABC transporter ATP-binding protein"/>
    <property type="match status" value="1"/>
</dbReference>
<dbReference type="RefSeq" id="WP_084875710.1">
    <property type="nucleotide sequence ID" value="NZ_JAGGMY010000001.1"/>
</dbReference>
<dbReference type="Gene3D" id="3.40.50.300">
    <property type="entry name" value="P-loop containing nucleotide triphosphate hydrolases"/>
    <property type="match status" value="1"/>
</dbReference>
<evidence type="ECO:0000256" key="6">
    <source>
        <dbReference type="ARBA" id="ARBA00041124"/>
    </source>
</evidence>
<dbReference type="InterPro" id="IPR051120">
    <property type="entry name" value="ABC_AA/LPS_Transport"/>
</dbReference>
<dbReference type="STRING" id="55209.HA50_11920"/>
<evidence type="ECO:0000256" key="7">
    <source>
        <dbReference type="ARBA" id="ARBA00042258"/>
    </source>
</evidence>
<evidence type="ECO:0000313" key="9">
    <source>
        <dbReference type="EMBL" id="ORM94021.1"/>
    </source>
</evidence>
<reference evidence="9 10" key="1">
    <citation type="journal article" date="2017" name="Antonie Van Leeuwenhoek">
        <title>Phylogenomic resolution of the bacterial genus Pantoea and its relationship with Erwinia and Tatumella.</title>
        <authorList>
            <person name="Palmer M."/>
            <person name="Steenkamp E.T."/>
            <person name="Coetzee M.P."/>
            <person name="Chan W.Y."/>
            <person name="van Zyl E."/>
            <person name="De Maayer P."/>
            <person name="Coutinho T.A."/>
            <person name="Blom J."/>
            <person name="Smits T.H."/>
            <person name="Duffy B."/>
            <person name="Venter S.N."/>
        </authorList>
    </citation>
    <scope>NUCLEOTIDE SEQUENCE [LARGE SCALE GENOMIC DNA]</scope>
    <source>
        <strain evidence="9 10">LMG 2657</strain>
    </source>
</reference>
<keyword evidence="4 9" id="KW-0067">ATP-binding</keyword>
<evidence type="ECO:0000256" key="1">
    <source>
        <dbReference type="ARBA" id="ARBA00006526"/>
    </source>
</evidence>
<keyword evidence="5" id="KW-0029">Amino-acid transport</keyword>
<comment type="caution">
    <text evidence="9">The sequence shown here is derived from an EMBL/GenBank/DDBJ whole genome shotgun (WGS) entry which is preliminary data.</text>
</comment>
<dbReference type="InterPro" id="IPR003593">
    <property type="entry name" value="AAA+_ATPase"/>
</dbReference>
<comment type="similarity">
    <text evidence="1">Belongs to the ABC transporter superfamily. Drug exporter-2 (TC 3.A.1.117) family.</text>
</comment>
<dbReference type="PROSITE" id="PS50893">
    <property type="entry name" value="ABC_TRANSPORTER_2"/>
    <property type="match status" value="1"/>
</dbReference>
<evidence type="ECO:0000259" key="8">
    <source>
        <dbReference type="PROSITE" id="PS50893"/>
    </source>
</evidence>
<dbReference type="CDD" id="cd03219">
    <property type="entry name" value="ABC_Mj1267_LivG_branched"/>
    <property type="match status" value="1"/>
</dbReference>
<keyword evidence="2" id="KW-0813">Transport</keyword>
<proteinExistence type="inferred from homology"/>
<accession>A0A1X1EVR8</accession>
<dbReference type="GO" id="GO:0016887">
    <property type="term" value="F:ATP hydrolysis activity"/>
    <property type="evidence" value="ECO:0007669"/>
    <property type="project" value="InterPro"/>
</dbReference>
<evidence type="ECO:0000256" key="4">
    <source>
        <dbReference type="ARBA" id="ARBA00022840"/>
    </source>
</evidence>
<evidence type="ECO:0000256" key="3">
    <source>
        <dbReference type="ARBA" id="ARBA00022741"/>
    </source>
</evidence>
<feature type="domain" description="ABC transporter" evidence="8">
    <location>
        <begin position="6"/>
        <end position="284"/>
    </location>
</feature>
<dbReference type="GO" id="GO:0005886">
    <property type="term" value="C:plasma membrane"/>
    <property type="evidence" value="ECO:0007669"/>
    <property type="project" value="TreeGrafter"/>
</dbReference>
<dbReference type="InterPro" id="IPR003439">
    <property type="entry name" value="ABC_transporter-like_ATP-bd"/>
</dbReference>
<dbReference type="Proteomes" id="UP000193749">
    <property type="component" value="Unassembled WGS sequence"/>
</dbReference>
<dbReference type="GO" id="GO:1903806">
    <property type="term" value="P:L-isoleucine import across plasma membrane"/>
    <property type="evidence" value="ECO:0007669"/>
    <property type="project" value="TreeGrafter"/>
</dbReference>
<dbReference type="EMBL" id="MLJI01000001">
    <property type="protein sequence ID" value="ORM94021.1"/>
    <property type="molecule type" value="Genomic_DNA"/>
</dbReference>
<dbReference type="InterPro" id="IPR017871">
    <property type="entry name" value="ABC_transporter-like_CS"/>
</dbReference>
<dbReference type="GO" id="GO:0015192">
    <property type="term" value="F:L-phenylalanine transmembrane transporter activity"/>
    <property type="evidence" value="ECO:0007669"/>
    <property type="project" value="TreeGrafter"/>
</dbReference>
<dbReference type="InterPro" id="IPR032823">
    <property type="entry name" value="BCA_ABC_TP_C"/>
</dbReference>
<dbReference type="GO" id="GO:0042941">
    <property type="term" value="P:D-alanine transmembrane transport"/>
    <property type="evidence" value="ECO:0007669"/>
    <property type="project" value="TreeGrafter"/>
</dbReference>
<dbReference type="GO" id="GO:0015188">
    <property type="term" value="F:L-isoleucine transmembrane transporter activity"/>
    <property type="evidence" value="ECO:0007669"/>
    <property type="project" value="TreeGrafter"/>
</dbReference>
<name>A0A1X1EVR8_PANCY</name>